<organism evidence="2 3">
    <name type="scientific">Byssothecium circinans</name>
    <dbReference type="NCBI Taxonomy" id="147558"/>
    <lineage>
        <taxon>Eukaryota</taxon>
        <taxon>Fungi</taxon>
        <taxon>Dikarya</taxon>
        <taxon>Ascomycota</taxon>
        <taxon>Pezizomycotina</taxon>
        <taxon>Dothideomycetes</taxon>
        <taxon>Pleosporomycetidae</taxon>
        <taxon>Pleosporales</taxon>
        <taxon>Massarineae</taxon>
        <taxon>Massarinaceae</taxon>
        <taxon>Byssothecium</taxon>
    </lineage>
</organism>
<dbReference type="Proteomes" id="UP000800035">
    <property type="component" value="Unassembled WGS sequence"/>
</dbReference>
<dbReference type="EMBL" id="ML976997">
    <property type="protein sequence ID" value="KAF1954826.1"/>
    <property type="molecule type" value="Genomic_DNA"/>
</dbReference>
<sequence length="88" mass="9872">MYLTLQRCWLALPLPWREKAGEPLTVKLTRRLPALPGKHLKDTPTSRSQPEHSPIRIEDTLRHLLSQSIMADSAGVATPASTDDWDST</sequence>
<reference evidence="2" key="1">
    <citation type="journal article" date="2020" name="Stud. Mycol.">
        <title>101 Dothideomycetes genomes: a test case for predicting lifestyles and emergence of pathogens.</title>
        <authorList>
            <person name="Haridas S."/>
            <person name="Albert R."/>
            <person name="Binder M."/>
            <person name="Bloem J."/>
            <person name="Labutti K."/>
            <person name="Salamov A."/>
            <person name="Andreopoulos B."/>
            <person name="Baker S."/>
            <person name="Barry K."/>
            <person name="Bills G."/>
            <person name="Bluhm B."/>
            <person name="Cannon C."/>
            <person name="Castanera R."/>
            <person name="Culley D."/>
            <person name="Daum C."/>
            <person name="Ezra D."/>
            <person name="Gonzalez J."/>
            <person name="Henrissat B."/>
            <person name="Kuo A."/>
            <person name="Liang C."/>
            <person name="Lipzen A."/>
            <person name="Lutzoni F."/>
            <person name="Magnuson J."/>
            <person name="Mondo S."/>
            <person name="Nolan M."/>
            <person name="Ohm R."/>
            <person name="Pangilinan J."/>
            <person name="Park H.-J."/>
            <person name="Ramirez L."/>
            <person name="Alfaro M."/>
            <person name="Sun H."/>
            <person name="Tritt A."/>
            <person name="Yoshinaga Y."/>
            <person name="Zwiers L.-H."/>
            <person name="Turgeon B."/>
            <person name="Goodwin S."/>
            <person name="Spatafora J."/>
            <person name="Crous P."/>
            <person name="Grigoriev I."/>
        </authorList>
    </citation>
    <scope>NUCLEOTIDE SEQUENCE</scope>
    <source>
        <strain evidence="2">CBS 675.92</strain>
    </source>
</reference>
<gene>
    <name evidence="2" type="ORF">CC80DRAFT_116759</name>
</gene>
<feature type="region of interest" description="Disordered" evidence="1">
    <location>
        <begin position="33"/>
        <end position="54"/>
    </location>
</feature>
<proteinExistence type="predicted"/>
<keyword evidence="3" id="KW-1185">Reference proteome</keyword>
<evidence type="ECO:0000313" key="2">
    <source>
        <dbReference type="EMBL" id="KAF1954826.1"/>
    </source>
</evidence>
<feature type="compositionally biased region" description="Basic and acidic residues" evidence="1">
    <location>
        <begin position="39"/>
        <end position="54"/>
    </location>
</feature>
<dbReference type="AlphaFoldDB" id="A0A6A5TVU6"/>
<accession>A0A6A5TVU6</accession>
<protein>
    <submittedName>
        <fullName evidence="2">Uncharacterized protein</fullName>
    </submittedName>
</protein>
<evidence type="ECO:0000313" key="3">
    <source>
        <dbReference type="Proteomes" id="UP000800035"/>
    </source>
</evidence>
<name>A0A6A5TVU6_9PLEO</name>
<evidence type="ECO:0000256" key="1">
    <source>
        <dbReference type="SAM" id="MobiDB-lite"/>
    </source>
</evidence>